<keyword evidence="3" id="KW-0964">Secreted</keyword>
<keyword evidence="4" id="KW-1015">Disulfide bond</keyword>
<evidence type="ECO:0000256" key="2">
    <source>
        <dbReference type="ARBA" id="ARBA00004613"/>
    </source>
</evidence>
<keyword evidence="7" id="KW-0378">Hydrolase</keyword>
<reference evidence="8" key="2">
    <citation type="journal article" date="2013" name="PLoS Genet.">
        <title>Comparative genome structure, secondary metabolite, and effector coding capacity across Cochliobolus pathogens.</title>
        <authorList>
            <person name="Condon B.J."/>
            <person name="Leng Y."/>
            <person name="Wu D."/>
            <person name="Bushley K.E."/>
            <person name="Ohm R.A."/>
            <person name="Otillar R."/>
            <person name="Martin J."/>
            <person name="Schackwitz W."/>
            <person name="Grimwood J."/>
            <person name="MohdZainudin N."/>
            <person name="Xue C."/>
            <person name="Wang R."/>
            <person name="Manning V.A."/>
            <person name="Dhillon B."/>
            <person name="Tu Z.J."/>
            <person name="Steffenson B.J."/>
            <person name="Salamov A."/>
            <person name="Sun H."/>
            <person name="Lowry S."/>
            <person name="LaButti K."/>
            <person name="Han J."/>
            <person name="Copeland A."/>
            <person name="Lindquist E."/>
            <person name="Barry K."/>
            <person name="Schmutz J."/>
            <person name="Baker S.E."/>
            <person name="Ciuffetti L.M."/>
            <person name="Grigoriev I.V."/>
            <person name="Zhong S."/>
            <person name="Turgeon B.G."/>
        </authorList>
    </citation>
    <scope>NUCLEOTIDE SEQUENCE [LARGE SCALE GENOMIC DNA]</scope>
    <source>
        <strain evidence="8">C4 / ATCC 48331 / race T</strain>
    </source>
</reference>
<dbReference type="OrthoDB" id="4849160at2759"/>
<dbReference type="InterPro" id="IPR005103">
    <property type="entry name" value="AA9_LPMO"/>
</dbReference>
<dbReference type="InterPro" id="IPR049892">
    <property type="entry name" value="AA9"/>
</dbReference>
<proteinExistence type="predicted"/>
<organism evidence="7 8">
    <name type="scientific">Cochliobolus heterostrophus (strain C4 / ATCC 48331 / race T)</name>
    <name type="common">Southern corn leaf blight fungus</name>
    <name type="synonym">Bipolaris maydis</name>
    <dbReference type="NCBI Taxonomy" id="665024"/>
    <lineage>
        <taxon>Eukaryota</taxon>
        <taxon>Fungi</taxon>
        <taxon>Dikarya</taxon>
        <taxon>Ascomycota</taxon>
        <taxon>Pezizomycotina</taxon>
        <taxon>Dothideomycetes</taxon>
        <taxon>Pleosporomycetidae</taxon>
        <taxon>Pleosporales</taxon>
        <taxon>Pleosporineae</taxon>
        <taxon>Pleosporaceae</taxon>
        <taxon>Bipolaris</taxon>
    </lineage>
</organism>
<comment type="cofactor">
    <cofactor evidence="1">
        <name>Cu(2+)</name>
        <dbReference type="ChEBI" id="CHEBI:29036"/>
    </cofactor>
</comment>
<dbReference type="PANTHER" id="PTHR33353">
    <property type="entry name" value="PUTATIVE (AFU_ORTHOLOGUE AFUA_1G12560)-RELATED"/>
    <property type="match status" value="1"/>
</dbReference>
<dbReference type="PANTHER" id="PTHR33353:SF34">
    <property type="entry name" value="ENDO-BETA-1,4-GLUCANASE D"/>
    <property type="match status" value="1"/>
</dbReference>
<dbReference type="Gene3D" id="2.70.50.70">
    <property type="match status" value="1"/>
</dbReference>
<protein>
    <submittedName>
        <fullName evidence="7">Glycoside hydrolase family 61 protein</fullName>
    </submittedName>
</protein>
<dbReference type="Pfam" id="PF03443">
    <property type="entry name" value="AA9"/>
    <property type="match status" value="1"/>
</dbReference>
<accession>N4WWU0</accession>
<dbReference type="Proteomes" id="UP000012338">
    <property type="component" value="Unassembled WGS sequence"/>
</dbReference>
<evidence type="ECO:0000256" key="4">
    <source>
        <dbReference type="ARBA" id="ARBA00023157"/>
    </source>
</evidence>
<evidence type="ECO:0000259" key="6">
    <source>
        <dbReference type="Pfam" id="PF03443"/>
    </source>
</evidence>
<feature type="domain" description="Auxiliary Activity family 9 catalytic" evidence="6">
    <location>
        <begin position="66"/>
        <end position="281"/>
    </location>
</feature>
<evidence type="ECO:0000313" key="7">
    <source>
        <dbReference type="EMBL" id="ENI00713.1"/>
    </source>
</evidence>
<comment type="subcellular location">
    <subcellularLocation>
        <location evidence="2">Secreted</location>
    </subcellularLocation>
</comment>
<sequence length="388" mass="40520">MTAQHRRRCLGFESATTDRIHGTESNSNLTDDVSTGQLSSQSITMYKSLASTITAIAALAATASAHGSLTGVSLNGVFKQGYLIEYYYAMQQGAKVPEHLGWYAENLDNGFVDPSSYGTGDIICHKAGSPKGSSDTMGSIPAGGKIDFHWSTWPTSHVGPVLTYAAAYTGDLQAVKKEDLKWFKIEGAGYENGEWAANKLIANNNTWSMTIPENLAPSKYVFRHEIIALHAAAQENGAQNYPQCVNIEVTGSGTEKPDGVVGTKLYTPTDPGIKFDVYQGNLNSYVVPGPPAMAAGSGSGSGSGSTPAPSSTPSSAPSSPSPSTSAPSPSASAPAASVTPEAQEPTPSAAPSSGNLPETFTLDTFITWLEGKASSSASKARRHARAFL</sequence>
<dbReference type="HOGENOM" id="CLU_031730_1_0_1"/>
<evidence type="ECO:0000256" key="5">
    <source>
        <dbReference type="SAM" id="MobiDB-lite"/>
    </source>
</evidence>
<dbReference type="GO" id="GO:0005576">
    <property type="term" value="C:extracellular region"/>
    <property type="evidence" value="ECO:0007669"/>
    <property type="project" value="UniProtKB-SubCell"/>
</dbReference>
<evidence type="ECO:0000256" key="3">
    <source>
        <dbReference type="ARBA" id="ARBA00022525"/>
    </source>
</evidence>
<reference evidence="7 8" key="1">
    <citation type="journal article" date="2012" name="PLoS Pathog.">
        <title>Diverse lifestyles and strategies of plant pathogenesis encoded in the genomes of eighteen Dothideomycetes fungi.</title>
        <authorList>
            <person name="Ohm R.A."/>
            <person name="Feau N."/>
            <person name="Henrissat B."/>
            <person name="Schoch C.L."/>
            <person name="Horwitz B.A."/>
            <person name="Barry K.W."/>
            <person name="Condon B.J."/>
            <person name="Copeland A.C."/>
            <person name="Dhillon B."/>
            <person name="Glaser F."/>
            <person name="Hesse C.N."/>
            <person name="Kosti I."/>
            <person name="LaButti K."/>
            <person name="Lindquist E.A."/>
            <person name="Lucas S."/>
            <person name="Salamov A.A."/>
            <person name="Bradshaw R.E."/>
            <person name="Ciuffetti L."/>
            <person name="Hamelin R.C."/>
            <person name="Kema G.H.J."/>
            <person name="Lawrence C."/>
            <person name="Scott J.A."/>
            <person name="Spatafora J.W."/>
            <person name="Turgeon B.G."/>
            <person name="de Wit P.J.G.M."/>
            <person name="Zhong S."/>
            <person name="Goodwin S.B."/>
            <person name="Grigoriev I.V."/>
        </authorList>
    </citation>
    <scope>NUCLEOTIDE SEQUENCE [LARGE SCALE GENOMIC DNA]</scope>
    <source>
        <strain evidence="8">C4 / ATCC 48331 / race T</strain>
    </source>
</reference>
<evidence type="ECO:0000256" key="1">
    <source>
        <dbReference type="ARBA" id="ARBA00001973"/>
    </source>
</evidence>
<feature type="compositionally biased region" description="Polar residues" evidence="5">
    <location>
        <begin position="345"/>
        <end position="357"/>
    </location>
</feature>
<feature type="compositionally biased region" description="Low complexity" evidence="5">
    <location>
        <begin position="304"/>
        <end position="337"/>
    </location>
</feature>
<dbReference type="RefSeq" id="XP_014074622.1">
    <property type="nucleotide sequence ID" value="XM_014219147.1"/>
</dbReference>
<dbReference type="CDD" id="cd21175">
    <property type="entry name" value="LPMO_AA9"/>
    <property type="match status" value="1"/>
</dbReference>
<dbReference type="GO" id="GO:0016787">
    <property type="term" value="F:hydrolase activity"/>
    <property type="evidence" value="ECO:0007669"/>
    <property type="project" value="UniProtKB-KW"/>
</dbReference>
<evidence type="ECO:0000313" key="8">
    <source>
        <dbReference type="Proteomes" id="UP000012338"/>
    </source>
</evidence>
<dbReference type="GeneID" id="25845762"/>
<gene>
    <name evidence="7" type="ORF">COCC4DRAFT_53511</name>
</gene>
<keyword evidence="8" id="KW-1185">Reference proteome</keyword>
<dbReference type="EMBL" id="KB733472">
    <property type="protein sequence ID" value="ENI00713.1"/>
    <property type="molecule type" value="Genomic_DNA"/>
</dbReference>
<dbReference type="AlphaFoldDB" id="N4WWU0"/>
<feature type="region of interest" description="Disordered" evidence="5">
    <location>
        <begin position="294"/>
        <end position="357"/>
    </location>
</feature>
<name>N4WWU0_COCH4</name>